<dbReference type="AlphaFoldDB" id="A0A066XBU3"/>
<evidence type="ECO:0000313" key="3">
    <source>
        <dbReference type="Proteomes" id="UP000027238"/>
    </source>
</evidence>
<feature type="coiled-coil region" evidence="1">
    <location>
        <begin position="81"/>
        <end position="108"/>
    </location>
</feature>
<evidence type="ECO:0000313" key="2">
    <source>
        <dbReference type="EMBL" id="KDN66422.1"/>
    </source>
</evidence>
<dbReference type="Proteomes" id="UP000027238">
    <property type="component" value="Unassembled WGS sequence"/>
</dbReference>
<sequence>MARPLMSKFINPSIDADTPKAPTWNPGFSVEPGTPQWFSITTPQRSGDLRKYQGLWNPQEGDEDWDHDTRRLLFTKVGKRLDDMNVTIAENSKRIQSLEAQLDRMTKQKKGKVTVDPNTRFANIESIMIAKEKAAKEVAKEAAVKAAKKAAKAVADAEKALLAAEAAKAAAEAEAIS</sequence>
<comment type="caution">
    <text evidence="2">The sequence shown here is derived from an EMBL/GenBank/DDBJ whole genome shotgun (WGS) entry which is preliminary data.</text>
</comment>
<feature type="coiled-coil region" evidence="1">
    <location>
        <begin position="147"/>
        <end position="174"/>
    </location>
</feature>
<reference evidence="3" key="1">
    <citation type="journal article" date="2014" name="Genome Announc.">
        <title>Draft genome sequence of Colletotrichum sublineola, a destructive pathogen of cultivated sorghum.</title>
        <authorList>
            <person name="Baroncelli R."/>
            <person name="Sanz-Martin J.M."/>
            <person name="Rech G.E."/>
            <person name="Sukno S.A."/>
            <person name="Thon M.R."/>
        </authorList>
    </citation>
    <scope>NUCLEOTIDE SEQUENCE [LARGE SCALE GENOMIC DNA]</scope>
    <source>
        <strain evidence="3">TX430BB</strain>
    </source>
</reference>
<accession>A0A066XBU3</accession>
<keyword evidence="1" id="KW-0175">Coiled coil</keyword>
<name>A0A066XBU3_COLSU</name>
<gene>
    <name evidence="2" type="ORF">CSUB01_12598</name>
</gene>
<organism evidence="2 3">
    <name type="scientific">Colletotrichum sublineola</name>
    <name type="common">Sorghum anthracnose fungus</name>
    <dbReference type="NCBI Taxonomy" id="1173701"/>
    <lineage>
        <taxon>Eukaryota</taxon>
        <taxon>Fungi</taxon>
        <taxon>Dikarya</taxon>
        <taxon>Ascomycota</taxon>
        <taxon>Pezizomycotina</taxon>
        <taxon>Sordariomycetes</taxon>
        <taxon>Hypocreomycetidae</taxon>
        <taxon>Glomerellales</taxon>
        <taxon>Glomerellaceae</taxon>
        <taxon>Colletotrichum</taxon>
        <taxon>Colletotrichum graminicola species complex</taxon>
    </lineage>
</organism>
<evidence type="ECO:0000256" key="1">
    <source>
        <dbReference type="SAM" id="Coils"/>
    </source>
</evidence>
<dbReference type="HOGENOM" id="CLU_129957_0_0_1"/>
<proteinExistence type="predicted"/>
<dbReference type="OrthoDB" id="4857019at2759"/>
<protein>
    <submittedName>
        <fullName evidence="2">Putative transposase</fullName>
    </submittedName>
</protein>
<keyword evidence="3" id="KW-1185">Reference proteome</keyword>
<dbReference type="EMBL" id="JMSE01000934">
    <property type="protein sequence ID" value="KDN66422.1"/>
    <property type="molecule type" value="Genomic_DNA"/>
</dbReference>